<feature type="compositionally biased region" description="Basic and acidic residues" evidence="1">
    <location>
        <begin position="112"/>
        <end position="130"/>
    </location>
</feature>
<feature type="region of interest" description="Disordered" evidence="1">
    <location>
        <begin position="1"/>
        <end position="95"/>
    </location>
</feature>
<evidence type="ECO:0000313" key="3">
    <source>
        <dbReference type="EMBL" id="TPX69698.1"/>
    </source>
</evidence>
<protein>
    <recommendedName>
        <fullName evidence="2">DUF3752 domain-containing protein</fullName>
    </recommendedName>
</protein>
<evidence type="ECO:0000256" key="1">
    <source>
        <dbReference type="SAM" id="MobiDB-lite"/>
    </source>
</evidence>
<feature type="region of interest" description="Disordered" evidence="1">
    <location>
        <begin position="112"/>
        <end position="131"/>
    </location>
</feature>
<dbReference type="PANTHER" id="PTHR46370:SF1">
    <property type="entry name" value="GPALPP MOTIFS-CONTAINING PROTEIN 1"/>
    <property type="match status" value="1"/>
</dbReference>
<proteinExistence type="predicted"/>
<dbReference type="AlphaFoldDB" id="A0A507F2S8"/>
<dbReference type="OrthoDB" id="73491at2759"/>
<feature type="compositionally biased region" description="Polar residues" evidence="1">
    <location>
        <begin position="70"/>
        <end position="83"/>
    </location>
</feature>
<dbReference type="Proteomes" id="UP000320333">
    <property type="component" value="Unassembled WGS sequence"/>
</dbReference>
<feature type="domain" description="DUF3752" evidence="2">
    <location>
        <begin position="145"/>
        <end position="284"/>
    </location>
</feature>
<dbReference type="InterPro" id="IPR022226">
    <property type="entry name" value="DUF3752"/>
</dbReference>
<comment type="caution">
    <text evidence="3">The sequence shown here is derived from an EMBL/GenBank/DDBJ whole genome shotgun (WGS) entry which is preliminary data.</text>
</comment>
<evidence type="ECO:0000259" key="2">
    <source>
        <dbReference type="Pfam" id="PF12572"/>
    </source>
</evidence>
<organism evidence="3 4">
    <name type="scientific">Chytriomyces confervae</name>
    <dbReference type="NCBI Taxonomy" id="246404"/>
    <lineage>
        <taxon>Eukaryota</taxon>
        <taxon>Fungi</taxon>
        <taxon>Fungi incertae sedis</taxon>
        <taxon>Chytridiomycota</taxon>
        <taxon>Chytridiomycota incertae sedis</taxon>
        <taxon>Chytridiomycetes</taxon>
        <taxon>Chytridiales</taxon>
        <taxon>Chytriomycetaceae</taxon>
        <taxon>Chytriomyces</taxon>
    </lineage>
</organism>
<dbReference type="EMBL" id="QEAP01000308">
    <property type="protein sequence ID" value="TPX69698.1"/>
    <property type="molecule type" value="Genomic_DNA"/>
</dbReference>
<sequence length="288" mass="31474">MGIGPQLPPGFSAGPSSPDPDDLEPLIGPALPPQHTDSEVSIGPSLPPDLAQSNAQTKRRRMGPSMPSAPITTSYHTTLNSQSDSDDDVGPMPIPQEYADVVNEMELARTRQEIESRIENQRKADEDAAGTRDGVAVRGDWMLVPPEVKKLTAILGTEMKSRQFQRASTKEETVDQSGWTKLPGERSSDSLSRPSKRKLEVPTPTAPQMDPATQAAIDSYNKANRPKTLMEMHTTEYVQSSKFADNDASARKFDRDRDLSSRRTDSKARRDLVDGAKNLSSRFSGGGK</sequence>
<gene>
    <name evidence="3" type="ORF">CcCBS67573_g06785</name>
</gene>
<name>A0A507F2S8_9FUNG</name>
<dbReference type="PANTHER" id="PTHR46370">
    <property type="entry name" value="GPALPP MOTIFS-CONTAINING PROTEIN 1"/>
    <property type="match status" value="1"/>
</dbReference>
<feature type="compositionally biased region" description="Basic and acidic residues" evidence="1">
    <location>
        <begin position="244"/>
        <end position="274"/>
    </location>
</feature>
<dbReference type="Pfam" id="PF12572">
    <property type="entry name" value="DUF3752"/>
    <property type="match status" value="1"/>
</dbReference>
<reference evidence="3 4" key="1">
    <citation type="journal article" date="2019" name="Sci. Rep.">
        <title>Comparative genomics of chytrid fungi reveal insights into the obligate biotrophic and pathogenic lifestyle of Synchytrium endobioticum.</title>
        <authorList>
            <person name="van de Vossenberg B.T.L.H."/>
            <person name="Warris S."/>
            <person name="Nguyen H.D.T."/>
            <person name="van Gent-Pelzer M.P.E."/>
            <person name="Joly D.L."/>
            <person name="van de Geest H.C."/>
            <person name="Bonants P.J.M."/>
            <person name="Smith D.S."/>
            <person name="Levesque C.A."/>
            <person name="van der Lee T.A.J."/>
        </authorList>
    </citation>
    <scope>NUCLEOTIDE SEQUENCE [LARGE SCALE GENOMIC DNA]</scope>
    <source>
        <strain evidence="3 4">CBS 675.73</strain>
    </source>
</reference>
<dbReference type="InterPro" id="IPR046331">
    <property type="entry name" value="GPAM1-like"/>
</dbReference>
<feature type="compositionally biased region" description="Polar residues" evidence="1">
    <location>
        <begin position="278"/>
        <end position="288"/>
    </location>
</feature>
<accession>A0A507F2S8</accession>
<evidence type="ECO:0000313" key="4">
    <source>
        <dbReference type="Proteomes" id="UP000320333"/>
    </source>
</evidence>
<feature type="region of interest" description="Disordered" evidence="1">
    <location>
        <begin position="158"/>
        <end position="288"/>
    </location>
</feature>
<keyword evidence="4" id="KW-1185">Reference proteome</keyword>